<dbReference type="Proteomes" id="UP000289738">
    <property type="component" value="Chromosome B04"/>
</dbReference>
<dbReference type="EMBL" id="SDMP01000014">
    <property type="protein sequence ID" value="RYR12911.1"/>
    <property type="molecule type" value="Genomic_DNA"/>
</dbReference>
<sequence length="171" mass="19260">MGIFTHEFATPSSVAPARLYKAMALDFHNLFPKIVDSIQCVETIEGNGAAGTIKKITLVEEIRTKKKDIVYILIMIEIYVCFEEVDEAKWVYNYSIIGGVGLPETWEKISFETIVMEGPKEEGGSIRKVNIKYFTKGDAEVCDEVLKSNQSRAEGLLKFIEAYLLANPHYV</sequence>
<dbReference type="Pfam" id="PF00407">
    <property type="entry name" value="Bet_v_1"/>
    <property type="match status" value="1"/>
</dbReference>
<dbReference type="InterPro" id="IPR024949">
    <property type="entry name" value="Bet_v_I_allergen"/>
</dbReference>
<dbReference type="InterPro" id="IPR023393">
    <property type="entry name" value="START-like_dom_sf"/>
</dbReference>
<dbReference type="InterPro" id="IPR000916">
    <property type="entry name" value="Bet_v_I/MLP"/>
</dbReference>
<comment type="caution">
    <text evidence="5">The sequence shown here is derived from an EMBL/GenBank/DDBJ whole genome shotgun (WGS) entry which is preliminary data.</text>
</comment>
<name>A0A444ZFP3_ARAHY</name>
<dbReference type="PANTHER" id="PTHR31213:SF80">
    <property type="entry name" value="PATHOGENESIS-RELATED PROTEIN 10"/>
    <property type="match status" value="1"/>
</dbReference>
<dbReference type="SUPFAM" id="SSF55961">
    <property type="entry name" value="Bet v1-like"/>
    <property type="match status" value="1"/>
</dbReference>
<dbReference type="GO" id="GO:0009738">
    <property type="term" value="P:abscisic acid-activated signaling pathway"/>
    <property type="evidence" value="ECO:0007669"/>
    <property type="project" value="InterPro"/>
</dbReference>
<proteinExistence type="inferred from homology"/>
<protein>
    <recommendedName>
        <fullName evidence="4">Bet v I/Major latex protein domain-containing protein</fullName>
    </recommendedName>
</protein>
<dbReference type="PANTHER" id="PTHR31213">
    <property type="entry name" value="OS08G0374000 PROTEIN-RELATED"/>
    <property type="match status" value="1"/>
</dbReference>
<dbReference type="STRING" id="3818.A0A444ZFP3"/>
<comment type="similarity">
    <text evidence="1">Belongs to the BetVI family.</text>
</comment>
<evidence type="ECO:0000256" key="1">
    <source>
        <dbReference type="ARBA" id="ARBA00009744"/>
    </source>
</evidence>
<dbReference type="AlphaFoldDB" id="A0A444ZFP3"/>
<reference evidence="5 6" key="1">
    <citation type="submission" date="2019-01" db="EMBL/GenBank/DDBJ databases">
        <title>Sequencing of cultivated peanut Arachis hypogaea provides insights into genome evolution and oil improvement.</title>
        <authorList>
            <person name="Chen X."/>
        </authorList>
    </citation>
    <scope>NUCLEOTIDE SEQUENCE [LARGE SCALE GENOMIC DNA]</scope>
    <source>
        <strain evidence="6">cv. Fuhuasheng</strain>
        <tissue evidence="5">Leaves</tissue>
    </source>
</reference>
<dbReference type="GO" id="GO:0038023">
    <property type="term" value="F:signaling receptor activity"/>
    <property type="evidence" value="ECO:0007669"/>
    <property type="project" value="InterPro"/>
</dbReference>
<organism evidence="5 6">
    <name type="scientific">Arachis hypogaea</name>
    <name type="common">Peanut</name>
    <dbReference type="NCBI Taxonomy" id="3818"/>
    <lineage>
        <taxon>Eukaryota</taxon>
        <taxon>Viridiplantae</taxon>
        <taxon>Streptophyta</taxon>
        <taxon>Embryophyta</taxon>
        <taxon>Tracheophyta</taxon>
        <taxon>Spermatophyta</taxon>
        <taxon>Magnoliopsida</taxon>
        <taxon>eudicotyledons</taxon>
        <taxon>Gunneridae</taxon>
        <taxon>Pentapetalae</taxon>
        <taxon>rosids</taxon>
        <taxon>fabids</taxon>
        <taxon>Fabales</taxon>
        <taxon>Fabaceae</taxon>
        <taxon>Papilionoideae</taxon>
        <taxon>50 kb inversion clade</taxon>
        <taxon>dalbergioids sensu lato</taxon>
        <taxon>Dalbergieae</taxon>
        <taxon>Pterocarpus clade</taxon>
        <taxon>Arachis</taxon>
    </lineage>
</organism>
<evidence type="ECO:0000256" key="3">
    <source>
        <dbReference type="ARBA" id="ARBA00023265"/>
    </source>
</evidence>
<dbReference type="GO" id="GO:0006952">
    <property type="term" value="P:defense response"/>
    <property type="evidence" value="ECO:0007669"/>
    <property type="project" value="UniProtKB-KW"/>
</dbReference>
<keyword evidence="3" id="KW-0568">Pathogenesis-related protein</keyword>
<dbReference type="InterPro" id="IPR050279">
    <property type="entry name" value="Plant_def-hormone_signal"/>
</dbReference>
<evidence type="ECO:0000256" key="2">
    <source>
        <dbReference type="ARBA" id="ARBA00022821"/>
    </source>
</evidence>
<dbReference type="FunFam" id="3.30.530.20:FF:000007">
    <property type="entry name" value="Major pollen allergen Bet v 1-A"/>
    <property type="match status" value="1"/>
</dbReference>
<dbReference type="PRINTS" id="PR00634">
    <property type="entry name" value="BETALLERGEN"/>
</dbReference>
<evidence type="ECO:0000313" key="6">
    <source>
        <dbReference type="Proteomes" id="UP000289738"/>
    </source>
</evidence>
<evidence type="ECO:0000259" key="4">
    <source>
        <dbReference type="Pfam" id="PF00407"/>
    </source>
</evidence>
<dbReference type="GO" id="GO:0010427">
    <property type="term" value="F:abscisic acid binding"/>
    <property type="evidence" value="ECO:0007669"/>
    <property type="project" value="InterPro"/>
</dbReference>
<keyword evidence="6" id="KW-1185">Reference proteome</keyword>
<keyword evidence="2" id="KW-0611">Plant defense</keyword>
<dbReference type="GO" id="GO:0004864">
    <property type="term" value="F:protein phosphatase inhibitor activity"/>
    <property type="evidence" value="ECO:0007669"/>
    <property type="project" value="InterPro"/>
</dbReference>
<dbReference type="CDD" id="cd07816">
    <property type="entry name" value="Bet_v1-like"/>
    <property type="match status" value="1"/>
</dbReference>
<dbReference type="Gene3D" id="3.30.530.20">
    <property type="match status" value="1"/>
</dbReference>
<accession>A0A444ZFP3</accession>
<gene>
    <name evidence="5" type="ORF">Ahy_B04g070188</name>
</gene>
<feature type="domain" description="Bet v I/Major latex protein" evidence="4">
    <location>
        <begin position="4"/>
        <end position="167"/>
    </location>
</feature>
<dbReference type="GO" id="GO:0005634">
    <property type="term" value="C:nucleus"/>
    <property type="evidence" value="ECO:0007669"/>
    <property type="project" value="TreeGrafter"/>
</dbReference>
<dbReference type="GO" id="GO:0005737">
    <property type="term" value="C:cytoplasm"/>
    <property type="evidence" value="ECO:0007669"/>
    <property type="project" value="TreeGrafter"/>
</dbReference>
<evidence type="ECO:0000313" key="5">
    <source>
        <dbReference type="EMBL" id="RYR12911.1"/>
    </source>
</evidence>